<accession>A0A1Y9TM51</accession>
<feature type="domain" description="Cytochrome c assembly protein" evidence="7">
    <location>
        <begin position="69"/>
        <end position="287"/>
    </location>
</feature>
<feature type="transmembrane region" description="Helical" evidence="6">
    <location>
        <begin position="97"/>
        <end position="117"/>
    </location>
</feature>
<keyword evidence="4 6" id="KW-1133">Transmembrane helix</keyword>
<keyword evidence="2 6" id="KW-0812">Transmembrane</keyword>
<evidence type="ECO:0000259" key="7">
    <source>
        <dbReference type="Pfam" id="PF01578"/>
    </source>
</evidence>
<keyword evidence="5 6" id="KW-0472">Membrane</keyword>
<dbReference type="EMBL" id="KY709209">
    <property type="protein sequence ID" value="ARO90716.1"/>
    <property type="molecule type" value="Genomic_DNA"/>
</dbReference>
<feature type="transmembrane region" description="Helical" evidence="6">
    <location>
        <begin position="262"/>
        <end position="283"/>
    </location>
</feature>
<dbReference type="Pfam" id="PF01578">
    <property type="entry name" value="Cytochrom_C_asm"/>
    <property type="match status" value="1"/>
</dbReference>
<evidence type="ECO:0000256" key="6">
    <source>
        <dbReference type="HAMAP-Rule" id="MF_01391"/>
    </source>
</evidence>
<dbReference type="PANTHER" id="PTHR30071">
    <property type="entry name" value="HEME EXPORTER PROTEIN C"/>
    <property type="match status" value="1"/>
</dbReference>
<keyword evidence="3 6" id="KW-0201">Cytochrome c-type biogenesis</keyword>
<comment type="subcellular location">
    <subcellularLocation>
        <location evidence="1">Membrane</location>
        <topology evidence="1">Multi-pass membrane protein</topology>
    </subcellularLocation>
    <subcellularLocation>
        <location evidence="6">Plastid</location>
        <location evidence="6">Chloroplast thylakoid membrane</location>
        <topology evidence="6">Multi-pass membrane protein</topology>
    </subcellularLocation>
</comment>
<evidence type="ECO:0000256" key="1">
    <source>
        <dbReference type="ARBA" id="ARBA00004141"/>
    </source>
</evidence>
<dbReference type="HAMAP" id="MF_01391">
    <property type="entry name" value="CytC_CcsA"/>
    <property type="match status" value="1"/>
</dbReference>
<dbReference type="GO" id="GO:0009535">
    <property type="term" value="C:chloroplast thylakoid membrane"/>
    <property type="evidence" value="ECO:0007669"/>
    <property type="project" value="UniProtKB-SubCell"/>
</dbReference>
<dbReference type="InterPro" id="IPR017562">
    <property type="entry name" value="Cyt_c_biogenesis_CcsA"/>
</dbReference>
<dbReference type="GO" id="GO:0017004">
    <property type="term" value="P:cytochrome complex assembly"/>
    <property type="evidence" value="ECO:0007669"/>
    <property type="project" value="UniProtKB-UniRule"/>
</dbReference>
<geneLocation type="chloroplast" evidence="8"/>
<dbReference type="NCBIfam" id="TIGR03144">
    <property type="entry name" value="cytochr_II_ccsB"/>
    <property type="match status" value="1"/>
</dbReference>
<evidence type="ECO:0000313" key="8">
    <source>
        <dbReference type="EMBL" id="ARO90716.1"/>
    </source>
</evidence>
<dbReference type="GO" id="GO:0005886">
    <property type="term" value="C:plasma membrane"/>
    <property type="evidence" value="ECO:0007669"/>
    <property type="project" value="TreeGrafter"/>
</dbReference>
<dbReference type="GO" id="GO:0020037">
    <property type="term" value="F:heme binding"/>
    <property type="evidence" value="ECO:0007669"/>
    <property type="project" value="InterPro"/>
</dbReference>
<feature type="transmembrane region" description="Helical" evidence="6">
    <location>
        <begin position="137"/>
        <end position="164"/>
    </location>
</feature>
<reference evidence="8" key="1">
    <citation type="submission" date="2017-03" db="EMBL/GenBank/DDBJ databases">
        <title>The new red algal subphylum Proteorhodophytina comprises the largest and most divergent plastid genomes known.</title>
        <authorList>
            <person name="Munoz-Gomez S.A."/>
            <person name="Mejia-Franco F.G."/>
            <person name="Durnin K."/>
            <person name="Morgan C."/>
            <person name="Grisdale C.J."/>
            <person name="Archibald J.M."/>
            <person name="Slamovits C.H."/>
        </authorList>
    </citation>
    <scope>NUCLEOTIDE SEQUENCE</scope>
    <source>
        <strain evidence="8">NIES-2742</strain>
    </source>
</reference>
<feature type="transmembrane region" description="Helical" evidence="6">
    <location>
        <begin position="69"/>
        <end position="90"/>
    </location>
</feature>
<proteinExistence type="inferred from homology"/>
<comment type="similarity">
    <text evidence="6">Belongs to the CcmF/CycK/Ccl1/NrfE/CcsA family.</text>
</comment>
<feature type="transmembrane region" description="Helical" evidence="6">
    <location>
        <begin position="201"/>
        <end position="220"/>
    </location>
</feature>
<gene>
    <name evidence="6 8" type="primary">ccsA</name>
</gene>
<protein>
    <recommendedName>
        <fullName evidence="6">Cytochrome c biogenesis protein CcsA</fullName>
    </recommendedName>
</protein>
<keyword evidence="6" id="KW-0793">Thylakoid</keyword>
<organism evidence="8">
    <name type="scientific">Bulboplastis apyrenoidosa</name>
    <dbReference type="NCBI Taxonomy" id="1070855"/>
    <lineage>
        <taxon>Eukaryota</taxon>
        <taxon>Rhodophyta</taxon>
        <taxon>Rhodellophyceae</taxon>
        <taxon>Dixoniellales</taxon>
        <taxon>Dixoniellaceae</taxon>
        <taxon>Bulboplastis</taxon>
    </lineage>
</organism>
<dbReference type="RefSeq" id="YP_009370227.1">
    <property type="nucleotide sequence ID" value="NC_034787.1"/>
</dbReference>
<name>A0A1Y9TM51_9RHOD</name>
<keyword evidence="8" id="KW-0150">Chloroplast</keyword>
<dbReference type="AlphaFoldDB" id="A0A1Y9TM51"/>
<evidence type="ECO:0000256" key="4">
    <source>
        <dbReference type="ARBA" id="ARBA00022989"/>
    </source>
</evidence>
<dbReference type="InterPro" id="IPR002541">
    <property type="entry name" value="Cyt_c_assembly"/>
</dbReference>
<comment type="function">
    <text evidence="6">Required during biogenesis of c-type cytochromes (cytochrome c6 and cytochrome f) at the step of heme attachment.</text>
</comment>
<keyword evidence="8" id="KW-0934">Plastid</keyword>
<feature type="transmembrane region" description="Helical" evidence="6">
    <location>
        <begin position="235"/>
        <end position="250"/>
    </location>
</feature>
<evidence type="ECO:0000256" key="2">
    <source>
        <dbReference type="ARBA" id="ARBA00022692"/>
    </source>
</evidence>
<feature type="transmembrane region" description="Helical" evidence="6">
    <location>
        <begin position="41"/>
        <end position="63"/>
    </location>
</feature>
<evidence type="ECO:0000256" key="3">
    <source>
        <dbReference type="ARBA" id="ARBA00022748"/>
    </source>
</evidence>
<evidence type="ECO:0000256" key="5">
    <source>
        <dbReference type="ARBA" id="ARBA00023136"/>
    </source>
</evidence>
<comment type="subunit">
    <text evidence="6">May interact with Ccs1.</text>
</comment>
<feature type="transmembrane region" description="Helical" evidence="6">
    <location>
        <begin position="12"/>
        <end position="32"/>
    </location>
</feature>
<dbReference type="GeneID" id="32887415"/>
<dbReference type="InterPro" id="IPR045062">
    <property type="entry name" value="Cyt_c_biogenesis_CcsA/CcmC"/>
</dbReference>
<dbReference type="PANTHER" id="PTHR30071:SF1">
    <property type="entry name" value="CYTOCHROME B_B6 PROTEIN-RELATED"/>
    <property type="match status" value="1"/>
</dbReference>
<sequence>MLTWIKIENICINTTFLISIISTLIYWIYLVFPQKNSISKIGYGLVCLSCFFLTIGLSLRWIINHYFPLSNLYESLLFLSWAFMSIQIVLEYKLKNIFVGAVSTSVTMFTLGYSSLFLPIEMQKAEPLVPALKSNWLMMHVSVMILSYATLMIGCLLSIMFLIISSKKMVSLNMNNSSKVQKMSSSNINLLDNLDNMSYRIISLGFPLLTLGIIAGAIWANEAWGSYWSWDPKETWALITWLIFAIYLHTRINQSWQGKKPAIIATLGFIIIWVCYLGVNFIGKGLHSYGWIS</sequence>